<protein>
    <submittedName>
        <fullName evidence="1">Uncharacterized protein</fullName>
    </submittedName>
</protein>
<dbReference type="Proteomes" id="UP001207468">
    <property type="component" value="Unassembled WGS sequence"/>
</dbReference>
<evidence type="ECO:0000313" key="1">
    <source>
        <dbReference type="EMBL" id="KAI9513515.1"/>
    </source>
</evidence>
<gene>
    <name evidence="1" type="ORF">F5148DRAFT_1156244</name>
</gene>
<dbReference type="EMBL" id="JAGFNK010000001">
    <property type="protein sequence ID" value="KAI9513515.1"/>
    <property type="molecule type" value="Genomic_DNA"/>
</dbReference>
<name>A0ACC0UP86_9AGAM</name>
<keyword evidence="2" id="KW-1185">Reference proteome</keyword>
<accession>A0ACC0UP86</accession>
<reference evidence="1" key="1">
    <citation type="submission" date="2021-03" db="EMBL/GenBank/DDBJ databases">
        <title>Evolutionary priming and transition to the ectomycorrhizal habit in an iconic lineage of mushroom-forming fungi: is preadaptation a requirement?</title>
        <authorList>
            <consortium name="DOE Joint Genome Institute"/>
            <person name="Looney B.P."/>
            <person name="Miyauchi S."/>
            <person name="Morin E."/>
            <person name="Drula E."/>
            <person name="Courty P.E."/>
            <person name="Chicoki N."/>
            <person name="Fauchery L."/>
            <person name="Kohler A."/>
            <person name="Kuo A."/>
            <person name="LaButti K."/>
            <person name="Pangilinan J."/>
            <person name="Lipzen A."/>
            <person name="Riley R."/>
            <person name="Andreopoulos W."/>
            <person name="He G."/>
            <person name="Johnson J."/>
            <person name="Barry K.W."/>
            <person name="Grigoriev I.V."/>
            <person name="Nagy L."/>
            <person name="Hibbett D."/>
            <person name="Henrissat B."/>
            <person name="Matheny P.B."/>
            <person name="Labbe J."/>
            <person name="Martin A.F."/>
        </authorList>
    </citation>
    <scope>NUCLEOTIDE SEQUENCE</scope>
    <source>
        <strain evidence="1">BPL698</strain>
    </source>
</reference>
<evidence type="ECO:0000313" key="2">
    <source>
        <dbReference type="Proteomes" id="UP001207468"/>
    </source>
</evidence>
<sequence length="64" mass="6875">MASVADAFGDDLEQIRQESNMTKSRLALLIDSLASGGEVFSSHADKDGDLNEMDVVLNGNRCDT</sequence>
<comment type="caution">
    <text evidence="1">The sequence shown here is derived from an EMBL/GenBank/DDBJ whole genome shotgun (WGS) entry which is preliminary data.</text>
</comment>
<proteinExistence type="predicted"/>
<organism evidence="1 2">
    <name type="scientific">Russula earlei</name>
    <dbReference type="NCBI Taxonomy" id="71964"/>
    <lineage>
        <taxon>Eukaryota</taxon>
        <taxon>Fungi</taxon>
        <taxon>Dikarya</taxon>
        <taxon>Basidiomycota</taxon>
        <taxon>Agaricomycotina</taxon>
        <taxon>Agaricomycetes</taxon>
        <taxon>Russulales</taxon>
        <taxon>Russulaceae</taxon>
        <taxon>Russula</taxon>
    </lineage>
</organism>